<reference evidence="3" key="1">
    <citation type="submission" date="2010-08" db="EMBL/GenBank/DDBJ databases">
        <authorList>
            <consortium name="Caenorhabditis japonica Sequencing Consortium"/>
            <person name="Wilson R.K."/>
        </authorList>
    </citation>
    <scope>NUCLEOTIDE SEQUENCE [LARGE SCALE GENOMIC DNA]</scope>
    <source>
        <strain evidence="3">DF5081</strain>
    </source>
</reference>
<evidence type="ECO:0000256" key="1">
    <source>
        <dbReference type="SAM" id="MobiDB-lite"/>
    </source>
</evidence>
<sequence length="119" mass="13051">MYCPNQPPHTAKKLPHDAEPDVPSRQQPFHDANRAATNPLHVAKPANRVATTPNQPADLPRIRSTTSNPANRVTTTPNQPTDPPRVVFTAPNQPTEPSRTVPAATFHSAARLSSIVWIW</sequence>
<reference evidence="2" key="2">
    <citation type="submission" date="2022-06" db="UniProtKB">
        <authorList>
            <consortium name="EnsemblMetazoa"/>
        </authorList>
    </citation>
    <scope>IDENTIFICATION</scope>
    <source>
        <strain evidence="2">DF5081</strain>
    </source>
</reference>
<keyword evidence="3" id="KW-1185">Reference proteome</keyword>
<evidence type="ECO:0000313" key="3">
    <source>
        <dbReference type="Proteomes" id="UP000005237"/>
    </source>
</evidence>
<evidence type="ECO:0000313" key="2">
    <source>
        <dbReference type="EnsemblMetazoa" id="CJA25639.1"/>
    </source>
</evidence>
<organism evidence="2 3">
    <name type="scientific">Caenorhabditis japonica</name>
    <dbReference type="NCBI Taxonomy" id="281687"/>
    <lineage>
        <taxon>Eukaryota</taxon>
        <taxon>Metazoa</taxon>
        <taxon>Ecdysozoa</taxon>
        <taxon>Nematoda</taxon>
        <taxon>Chromadorea</taxon>
        <taxon>Rhabditida</taxon>
        <taxon>Rhabditina</taxon>
        <taxon>Rhabditomorpha</taxon>
        <taxon>Rhabditoidea</taxon>
        <taxon>Rhabditidae</taxon>
        <taxon>Peloderinae</taxon>
        <taxon>Caenorhabditis</taxon>
    </lineage>
</organism>
<dbReference type="AlphaFoldDB" id="A0A8R1I6G6"/>
<protein>
    <submittedName>
        <fullName evidence="2">Uncharacterized protein</fullName>
    </submittedName>
</protein>
<dbReference type="EnsemblMetazoa" id="CJA25639.1">
    <property type="protein sequence ID" value="CJA25639.1"/>
    <property type="gene ID" value="WBGene00181211"/>
</dbReference>
<feature type="region of interest" description="Disordered" evidence="1">
    <location>
        <begin position="1"/>
        <end position="100"/>
    </location>
</feature>
<accession>A0A8R1I6G6</accession>
<proteinExistence type="predicted"/>
<dbReference type="Proteomes" id="UP000005237">
    <property type="component" value="Unassembled WGS sequence"/>
</dbReference>
<feature type="compositionally biased region" description="Polar residues" evidence="1">
    <location>
        <begin position="63"/>
        <end position="79"/>
    </location>
</feature>
<name>A0A8R1I6G6_CAEJA</name>